<keyword evidence="3" id="KW-0547">Nucleotide-binding</keyword>
<dbReference type="Proteomes" id="UP001612915">
    <property type="component" value="Unassembled WGS sequence"/>
</dbReference>
<sequence>MRPLDPRLLRHARAARPYVVLTAAVGTLTAAAVVGQAAVVAHVVAEAAGSQGRGTITRTVPWLVGFGALVGVRTLLTWVQERFGHRAVTAVTGQLRAAVLAKVVADRPFSTTSDGTAEVTTLLTRGLDGLDGYLTKYLPQLLLVSTVTPVVLAVIWWNDTIAGITVLLTLPLVPLMMAVVGLSTQAASQRRLGTLQQLGAQVLDLIAGLPTLRAHGRESFQGRQVRAIGDAHRQATMRTLASAFLSSLVLETMTTLSVALVAVGVGLRLVNGSLDLRTGLLVLILAPEAFLPLRMLGVHYHASADGLAACAQAFAVLEAPAPIRGRQAAPDLRGTTVRLADVRVEQPGGTCAPDGASGVIAPGRVTALVGASGSGKSTLLAALLGLRPVSSGRIVLEPASAAPVALSDVDPHSVWAQVAWVPQQPSLVPGTVLDNVLLGCDEFDPSVLTAAAVRTGLATVVAGLPHGWQTTVGTGGVGLSAGQRQRLAVTRALLRDASLVLLDEPTAHLDAEAEAAMHAGLAALRSEGRTVVVVAHRPSLVALADDVIEIRAHAAEMHTHDPSNALESVHSDSMSTGVVAA</sequence>
<evidence type="ECO:0000256" key="5">
    <source>
        <dbReference type="ARBA" id="ARBA00022989"/>
    </source>
</evidence>
<feature type="transmembrane region" description="Helical" evidence="8">
    <location>
        <begin position="137"/>
        <end position="157"/>
    </location>
</feature>
<dbReference type="SUPFAM" id="SSF52540">
    <property type="entry name" value="P-loop containing nucleoside triphosphate hydrolases"/>
    <property type="match status" value="1"/>
</dbReference>
<evidence type="ECO:0000256" key="3">
    <source>
        <dbReference type="ARBA" id="ARBA00022741"/>
    </source>
</evidence>
<feature type="transmembrane region" description="Helical" evidence="8">
    <location>
        <begin position="61"/>
        <end position="79"/>
    </location>
</feature>
<dbReference type="Gene3D" id="3.40.50.300">
    <property type="entry name" value="P-loop containing nucleotide triphosphate hydrolases"/>
    <property type="match status" value="1"/>
</dbReference>
<feature type="transmembrane region" description="Helical" evidence="8">
    <location>
        <begin position="243"/>
        <end position="270"/>
    </location>
</feature>
<evidence type="ECO:0000256" key="8">
    <source>
        <dbReference type="SAM" id="Phobius"/>
    </source>
</evidence>
<proteinExistence type="predicted"/>
<reference evidence="11 12" key="1">
    <citation type="submission" date="2024-10" db="EMBL/GenBank/DDBJ databases">
        <title>The Natural Products Discovery Center: Release of the First 8490 Sequenced Strains for Exploring Actinobacteria Biosynthetic Diversity.</title>
        <authorList>
            <person name="Kalkreuter E."/>
            <person name="Kautsar S.A."/>
            <person name="Yang D."/>
            <person name="Bader C.D."/>
            <person name="Teijaro C.N."/>
            <person name="Fluegel L."/>
            <person name="Davis C.M."/>
            <person name="Simpson J.R."/>
            <person name="Lauterbach L."/>
            <person name="Steele A.D."/>
            <person name="Gui C."/>
            <person name="Meng S."/>
            <person name="Li G."/>
            <person name="Viehrig K."/>
            <person name="Ye F."/>
            <person name="Su P."/>
            <person name="Kiefer A.F."/>
            <person name="Nichols A."/>
            <person name="Cepeda A.J."/>
            <person name="Yan W."/>
            <person name="Fan B."/>
            <person name="Jiang Y."/>
            <person name="Adhikari A."/>
            <person name="Zheng C.-J."/>
            <person name="Schuster L."/>
            <person name="Cowan T.M."/>
            <person name="Smanski M.J."/>
            <person name="Chevrette M.G."/>
            <person name="De Carvalho L.P.S."/>
            <person name="Shen B."/>
        </authorList>
    </citation>
    <scope>NUCLEOTIDE SEQUENCE [LARGE SCALE GENOMIC DNA]</scope>
    <source>
        <strain evidence="11 12">NPDC049639</strain>
    </source>
</reference>
<dbReference type="Gene3D" id="1.20.1560.10">
    <property type="entry name" value="ABC transporter type 1, transmembrane domain"/>
    <property type="match status" value="1"/>
</dbReference>
<evidence type="ECO:0000256" key="2">
    <source>
        <dbReference type="ARBA" id="ARBA00022692"/>
    </source>
</evidence>
<feature type="region of interest" description="Disordered" evidence="7">
    <location>
        <begin position="561"/>
        <end position="581"/>
    </location>
</feature>
<dbReference type="InterPro" id="IPR003439">
    <property type="entry name" value="ABC_transporter-like_ATP-bd"/>
</dbReference>
<dbReference type="PANTHER" id="PTHR24221:SF590">
    <property type="entry name" value="COMPONENT LINKED WITH THE ASSEMBLY OF CYTOCHROME' TRANSPORT TRANSMEMBRANE ATP-BINDING PROTEIN ABC TRANSPORTER CYDD-RELATED"/>
    <property type="match status" value="1"/>
</dbReference>
<evidence type="ECO:0000313" key="11">
    <source>
        <dbReference type="EMBL" id="MFI7585487.1"/>
    </source>
</evidence>
<dbReference type="RefSeq" id="WP_398273437.1">
    <property type="nucleotide sequence ID" value="NZ_JBITLV010000001.1"/>
</dbReference>
<dbReference type="PANTHER" id="PTHR24221">
    <property type="entry name" value="ATP-BINDING CASSETTE SUB-FAMILY B"/>
    <property type="match status" value="1"/>
</dbReference>
<comment type="caution">
    <text evidence="11">The sequence shown here is derived from an EMBL/GenBank/DDBJ whole genome shotgun (WGS) entry which is preliminary data.</text>
</comment>
<evidence type="ECO:0000256" key="6">
    <source>
        <dbReference type="ARBA" id="ARBA00023136"/>
    </source>
</evidence>
<dbReference type="PROSITE" id="PS50929">
    <property type="entry name" value="ABC_TM1F"/>
    <property type="match status" value="1"/>
</dbReference>
<feature type="domain" description="ABC transmembrane type-1" evidence="10">
    <location>
        <begin position="20"/>
        <end position="305"/>
    </location>
</feature>
<evidence type="ECO:0000256" key="1">
    <source>
        <dbReference type="ARBA" id="ARBA00004651"/>
    </source>
</evidence>
<dbReference type="EMBL" id="JBITLV010000001">
    <property type="protein sequence ID" value="MFI7585487.1"/>
    <property type="molecule type" value="Genomic_DNA"/>
</dbReference>
<dbReference type="InterPro" id="IPR014216">
    <property type="entry name" value="ABC_transptr_CydD"/>
</dbReference>
<evidence type="ECO:0000256" key="7">
    <source>
        <dbReference type="SAM" id="MobiDB-lite"/>
    </source>
</evidence>
<dbReference type="CDD" id="cd18584">
    <property type="entry name" value="ABC_6TM_AarD_CydD"/>
    <property type="match status" value="1"/>
</dbReference>
<feature type="transmembrane region" description="Helical" evidence="8">
    <location>
        <begin position="163"/>
        <end position="182"/>
    </location>
</feature>
<dbReference type="Pfam" id="PF00005">
    <property type="entry name" value="ABC_tran"/>
    <property type="match status" value="1"/>
</dbReference>
<dbReference type="CDD" id="cd03228">
    <property type="entry name" value="ABCC_MRP_Like"/>
    <property type="match status" value="1"/>
</dbReference>
<evidence type="ECO:0000313" key="12">
    <source>
        <dbReference type="Proteomes" id="UP001612915"/>
    </source>
</evidence>
<comment type="subcellular location">
    <subcellularLocation>
        <location evidence="1">Cell membrane</location>
        <topology evidence="1">Multi-pass membrane protein</topology>
    </subcellularLocation>
</comment>
<dbReference type="InterPro" id="IPR039421">
    <property type="entry name" value="Type_1_exporter"/>
</dbReference>
<dbReference type="InterPro" id="IPR036640">
    <property type="entry name" value="ABC1_TM_sf"/>
</dbReference>
<dbReference type="SUPFAM" id="SSF90123">
    <property type="entry name" value="ABC transporter transmembrane region"/>
    <property type="match status" value="1"/>
</dbReference>
<dbReference type="InterPro" id="IPR003593">
    <property type="entry name" value="AAA+_ATPase"/>
</dbReference>
<evidence type="ECO:0000256" key="4">
    <source>
        <dbReference type="ARBA" id="ARBA00022840"/>
    </source>
</evidence>
<dbReference type="InterPro" id="IPR027417">
    <property type="entry name" value="P-loop_NTPase"/>
</dbReference>
<keyword evidence="2 8" id="KW-0812">Transmembrane</keyword>
<feature type="domain" description="ABC transporter" evidence="9">
    <location>
        <begin position="337"/>
        <end position="578"/>
    </location>
</feature>
<keyword evidence="5 8" id="KW-1133">Transmembrane helix</keyword>
<keyword evidence="12" id="KW-1185">Reference proteome</keyword>
<dbReference type="NCBIfam" id="TIGR02857">
    <property type="entry name" value="CydD"/>
    <property type="match status" value="1"/>
</dbReference>
<evidence type="ECO:0000259" key="10">
    <source>
        <dbReference type="PROSITE" id="PS50929"/>
    </source>
</evidence>
<gene>
    <name evidence="11" type="primary">cydD</name>
    <name evidence="11" type="ORF">ACIB24_00255</name>
</gene>
<dbReference type="SMART" id="SM00382">
    <property type="entry name" value="AAA"/>
    <property type="match status" value="1"/>
</dbReference>
<feature type="compositionally biased region" description="Polar residues" evidence="7">
    <location>
        <begin position="571"/>
        <end position="581"/>
    </location>
</feature>
<dbReference type="PROSITE" id="PS50893">
    <property type="entry name" value="ABC_TRANSPORTER_2"/>
    <property type="match status" value="1"/>
</dbReference>
<keyword evidence="4" id="KW-0067">ATP-binding</keyword>
<dbReference type="InterPro" id="IPR011527">
    <property type="entry name" value="ABC1_TM_dom"/>
</dbReference>
<accession>A0ABW8AHJ2</accession>
<name>A0ABW8AHJ2_9ACTN</name>
<keyword evidence="6 8" id="KW-0472">Membrane</keyword>
<protein>
    <submittedName>
        <fullName evidence="11">Thiol reductant ABC exporter subunit CydD</fullName>
    </submittedName>
</protein>
<evidence type="ECO:0000259" key="9">
    <source>
        <dbReference type="PROSITE" id="PS50893"/>
    </source>
</evidence>
<dbReference type="Pfam" id="PF00664">
    <property type="entry name" value="ABC_membrane"/>
    <property type="match status" value="1"/>
</dbReference>
<organism evidence="11 12">
    <name type="scientific">Spongisporangium articulatum</name>
    <dbReference type="NCBI Taxonomy" id="3362603"/>
    <lineage>
        <taxon>Bacteria</taxon>
        <taxon>Bacillati</taxon>
        <taxon>Actinomycetota</taxon>
        <taxon>Actinomycetes</taxon>
        <taxon>Kineosporiales</taxon>
        <taxon>Kineosporiaceae</taxon>
        <taxon>Spongisporangium</taxon>
    </lineage>
</organism>